<reference evidence="2 3" key="1">
    <citation type="submission" date="2021-06" db="EMBL/GenBank/DDBJ databases">
        <title>Actinoplanes lichenicola sp. nov., and Actinoplanes ovalisporus sp. nov., isolated from lichen in Thailand.</title>
        <authorList>
            <person name="Saeng-In P."/>
            <person name="Kanchanasin P."/>
            <person name="Yuki M."/>
            <person name="Kudo T."/>
            <person name="Ohkuma M."/>
            <person name="Phongsopitanun W."/>
            <person name="Tanasupawat S."/>
        </authorList>
    </citation>
    <scope>NUCLEOTIDE SEQUENCE [LARGE SCALE GENOMIC DNA]</scope>
    <source>
        <strain evidence="2 3">NBRC 110975</strain>
    </source>
</reference>
<comment type="caution">
    <text evidence="2">The sequence shown here is derived from an EMBL/GenBank/DDBJ whole genome shotgun (WGS) entry which is preliminary data.</text>
</comment>
<feature type="signal peptide" evidence="1">
    <location>
        <begin position="1"/>
        <end position="26"/>
    </location>
</feature>
<feature type="chain" id="PRO_5046937515" description="Lipoprotein" evidence="1">
    <location>
        <begin position="27"/>
        <end position="149"/>
    </location>
</feature>
<organism evidence="2 3">
    <name type="scientific">Paractinoplanes bogorensis</name>
    <dbReference type="NCBI Taxonomy" id="1610840"/>
    <lineage>
        <taxon>Bacteria</taxon>
        <taxon>Bacillati</taxon>
        <taxon>Actinomycetota</taxon>
        <taxon>Actinomycetes</taxon>
        <taxon>Micromonosporales</taxon>
        <taxon>Micromonosporaceae</taxon>
        <taxon>Paractinoplanes</taxon>
    </lineage>
</organism>
<dbReference type="PROSITE" id="PS51257">
    <property type="entry name" value="PROKAR_LIPOPROTEIN"/>
    <property type="match status" value="1"/>
</dbReference>
<evidence type="ECO:0000256" key="1">
    <source>
        <dbReference type="SAM" id="SignalP"/>
    </source>
</evidence>
<gene>
    <name evidence="2" type="ORF">KOI35_30580</name>
</gene>
<evidence type="ECO:0000313" key="2">
    <source>
        <dbReference type="EMBL" id="MBU2667867.1"/>
    </source>
</evidence>
<dbReference type="Proteomes" id="UP001519654">
    <property type="component" value="Unassembled WGS sequence"/>
</dbReference>
<proteinExistence type="predicted"/>
<evidence type="ECO:0008006" key="4">
    <source>
        <dbReference type="Google" id="ProtNLM"/>
    </source>
</evidence>
<evidence type="ECO:0000313" key="3">
    <source>
        <dbReference type="Proteomes" id="UP001519654"/>
    </source>
</evidence>
<dbReference type="RefSeq" id="WP_215792133.1">
    <property type="nucleotide sequence ID" value="NZ_JAHKKG010000010.1"/>
</dbReference>
<protein>
    <recommendedName>
        <fullName evidence="4">Lipoprotein</fullName>
    </recommendedName>
</protein>
<sequence length="149" mass="14893">MTSIARVTAGLVTAGLLALTTACGGAASSGGEVAKPGGEVAKPPAQKVDATVAGKGMKGGCEAVKKAFAAIEAGDMTTANSLRDKGATLFDDVAAENATTDLDLATDGAKMGSELDYELPTDPTKYRSDLATQYASICVAKYQAAALEG</sequence>
<accession>A0ABS5YWQ4</accession>
<name>A0ABS5YWQ4_9ACTN</name>
<keyword evidence="3" id="KW-1185">Reference proteome</keyword>
<dbReference type="EMBL" id="JAHKKG010000010">
    <property type="protein sequence ID" value="MBU2667867.1"/>
    <property type="molecule type" value="Genomic_DNA"/>
</dbReference>
<keyword evidence="1" id="KW-0732">Signal</keyword>